<dbReference type="AlphaFoldDB" id="A0A418SJH8"/>
<accession>A0A418SJH8</accession>
<dbReference type="RefSeq" id="WP_119838260.1">
    <property type="nucleotide sequence ID" value="NZ_CP060436.1"/>
</dbReference>
<reference evidence="1 2" key="1">
    <citation type="submission" date="2020-08" db="EMBL/GenBank/DDBJ databases">
        <title>Genome sequence of Rhodobacteraceae bacterium Lw-13e.</title>
        <authorList>
            <person name="Poehlein A."/>
            <person name="Wolter L."/>
            <person name="Daniel R."/>
            <person name="Brinkhoff T."/>
        </authorList>
    </citation>
    <scope>NUCLEOTIDE SEQUENCE [LARGE SCALE GENOMIC DNA]</scope>
    <source>
        <strain evidence="1 2">Lw-13e</strain>
    </source>
</reference>
<evidence type="ECO:0000313" key="2">
    <source>
        <dbReference type="Proteomes" id="UP000283786"/>
    </source>
</evidence>
<gene>
    <name evidence="1" type="ORF">PSAL_031690</name>
</gene>
<keyword evidence="2" id="KW-1185">Reference proteome</keyword>
<dbReference type="Proteomes" id="UP000283786">
    <property type="component" value="Chromosome"/>
</dbReference>
<name>A0A418SJH8_9RHOB</name>
<proteinExistence type="predicted"/>
<dbReference type="PROSITE" id="PS51257">
    <property type="entry name" value="PROKAR_LIPOPROTEIN"/>
    <property type="match status" value="1"/>
</dbReference>
<protein>
    <recommendedName>
        <fullName evidence="3">Lipoprotein</fullName>
    </recommendedName>
</protein>
<organism evidence="1 2">
    <name type="scientific">Pseudooceanicola algae</name>
    <dbReference type="NCBI Taxonomy" id="1537215"/>
    <lineage>
        <taxon>Bacteria</taxon>
        <taxon>Pseudomonadati</taxon>
        <taxon>Pseudomonadota</taxon>
        <taxon>Alphaproteobacteria</taxon>
        <taxon>Rhodobacterales</taxon>
        <taxon>Paracoccaceae</taxon>
        <taxon>Pseudooceanicola</taxon>
    </lineage>
</organism>
<evidence type="ECO:0008006" key="3">
    <source>
        <dbReference type="Google" id="ProtNLM"/>
    </source>
</evidence>
<sequence length="73" mass="6932">MRNITGQKKNWIIAALFCTGLAACGQTVGEQAIVGGAVGAGASAATGGSMGSGALVGAAANVAYCQTNPSACN</sequence>
<dbReference type="EMBL" id="CP060436">
    <property type="protein sequence ID" value="QPM91907.1"/>
    <property type="molecule type" value="Genomic_DNA"/>
</dbReference>
<dbReference type="KEGG" id="palw:PSAL_031690"/>
<evidence type="ECO:0000313" key="1">
    <source>
        <dbReference type="EMBL" id="QPM91907.1"/>
    </source>
</evidence>